<dbReference type="GO" id="GO:0031298">
    <property type="term" value="C:replication fork protection complex"/>
    <property type="evidence" value="ECO:0007669"/>
    <property type="project" value="TreeGrafter"/>
</dbReference>
<proteinExistence type="predicted"/>
<evidence type="ECO:0000256" key="4">
    <source>
        <dbReference type="ARBA" id="ARBA00023306"/>
    </source>
</evidence>
<dbReference type="GO" id="GO:0043111">
    <property type="term" value="P:replication fork arrest"/>
    <property type="evidence" value="ECO:0007669"/>
    <property type="project" value="TreeGrafter"/>
</dbReference>
<keyword evidence="3" id="KW-0539">Nucleus</keyword>
<evidence type="ECO:0000256" key="1">
    <source>
        <dbReference type="ARBA" id="ARBA00004123"/>
    </source>
</evidence>
<evidence type="ECO:0000256" key="5">
    <source>
        <dbReference type="SAM" id="MobiDB-lite"/>
    </source>
</evidence>
<dbReference type="GO" id="GO:0003677">
    <property type="term" value="F:DNA binding"/>
    <property type="evidence" value="ECO:0007669"/>
    <property type="project" value="TreeGrafter"/>
</dbReference>
<keyword evidence="2" id="KW-0236">DNA replication inhibitor</keyword>
<gene>
    <name evidence="7" type="primary">TOF1</name>
    <name evidence="7" type="ORF">BGZ97_010481</name>
</gene>
<feature type="region of interest" description="Disordered" evidence="5">
    <location>
        <begin position="644"/>
        <end position="708"/>
    </location>
</feature>
<feature type="compositionally biased region" description="Acidic residues" evidence="5">
    <location>
        <begin position="1223"/>
        <end position="1232"/>
    </location>
</feature>
<dbReference type="PANTHER" id="PTHR22940:SF4">
    <property type="entry name" value="PROTEIN TIMELESS HOMOLOG"/>
    <property type="match status" value="1"/>
</dbReference>
<name>A0A9P6R9V9_9FUNG</name>
<evidence type="ECO:0000259" key="6">
    <source>
        <dbReference type="Pfam" id="PF04821"/>
    </source>
</evidence>
<evidence type="ECO:0000313" key="7">
    <source>
        <dbReference type="EMBL" id="KAG0313144.1"/>
    </source>
</evidence>
<evidence type="ECO:0000313" key="8">
    <source>
        <dbReference type="Proteomes" id="UP000823405"/>
    </source>
</evidence>
<protein>
    <submittedName>
        <fullName evidence="7">Topoisomerase 1-associated factor 1</fullName>
    </submittedName>
</protein>
<evidence type="ECO:0000256" key="3">
    <source>
        <dbReference type="ARBA" id="ARBA00023242"/>
    </source>
</evidence>
<feature type="compositionally biased region" description="Acidic residues" evidence="5">
    <location>
        <begin position="697"/>
        <end position="707"/>
    </location>
</feature>
<feature type="region of interest" description="Disordered" evidence="5">
    <location>
        <begin position="1123"/>
        <end position="1202"/>
    </location>
</feature>
<dbReference type="EMBL" id="JAAAIN010000543">
    <property type="protein sequence ID" value="KAG0313144.1"/>
    <property type="molecule type" value="Genomic_DNA"/>
</dbReference>
<feature type="region of interest" description="Disordered" evidence="5">
    <location>
        <begin position="281"/>
        <end position="308"/>
    </location>
</feature>
<dbReference type="OrthoDB" id="310853at2759"/>
<feature type="region of interest" description="Disordered" evidence="5">
    <location>
        <begin position="1221"/>
        <end position="1282"/>
    </location>
</feature>
<reference evidence="7" key="1">
    <citation type="journal article" date="2020" name="Fungal Divers.">
        <title>Resolving the Mortierellaceae phylogeny through synthesis of multi-gene phylogenetics and phylogenomics.</title>
        <authorList>
            <person name="Vandepol N."/>
            <person name="Liber J."/>
            <person name="Desiro A."/>
            <person name="Na H."/>
            <person name="Kennedy M."/>
            <person name="Barry K."/>
            <person name="Grigoriev I.V."/>
            <person name="Miller A.N."/>
            <person name="O'Donnell K."/>
            <person name="Stajich J.E."/>
            <person name="Bonito G."/>
        </authorList>
    </citation>
    <scope>NUCLEOTIDE SEQUENCE</scope>
    <source>
        <strain evidence="7">NVP60</strain>
    </source>
</reference>
<keyword evidence="4" id="KW-0131">Cell cycle</keyword>
<feature type="compositionally biased region" description="Polar residues" evidence="5">
    <location>
        <begin position="1233"/>
        <end position="1249"/>
    </location>
</feature>
<accession>A0A9P6R9V9</accession>
<keyword evidence="8" id="KW-1185">Reference proteome</keyword>
<dbReference type="Pfam" id="PF04821">
    <property type="entry name" value="TIMELESS"/>
    <property type="match status" value="1"/>
</dbReference>
<dbReference type="InterPro" id="IPR044998">
    <property type="entry name" value="Timeless"/>
</dbReference>
<feature type="domain" description="Timeless N-terminal" evidence="6">
    <location>
        <begin position="32"/>
        <end position="303"/>
    </location>
</feature>
<dbReference type="InterPro" id="IPR006906">
    <property type="entry name" value="Timeless_N"/>
</dbReference>
<comment type="subcellular location">
    <subcellularLocation>
        <location evidence="1">Nucleus</location>
    </subcellularLocation>
</comment>
<dbReference type="GO" id="GO:0000076">
    <property type="term" value="P:DNA replication checkpoint signaling"/>
    <property type="evidence" value="ECO:0007669"/>
    <property type="project" value="TreeGrafter"/>
</dbReference>
<dbReference type="GO" id="GO:0006281">
    <property type="term" value="P:DNA repair"/>
    <property type="evidence" value="ECO:0007669"/>
    <property type="project" value="TreeGrafter"/>
</dbReference>
<sequence length="1282" mass="146351">MDPDTESALVSTCLALGGFEDQSENPDDTSQVYVMGDECLECLKDIKKFIKYYEETGDNVALTFLGKMGILEKDLIPIILLNSPADNSTKERLVLACIELMVPMTWIIDYEELKRIATAEEDDSLVGNLYEKNEILRGYKKAFLQPGVLNAVFHVLLRPIQVEYRVRTTRDTAIIRLGLSLFRNLVAIRDSETSLTGSMDQFLSSIMQDQLLDRFQQENVMSLLVTLASSSRDAQLAEWNAMTMEIFYYIFAGVEPEELLPAVVSSTGTMRNSKLEELLQKEEREKNSQSTAGRKRHDRFGTTGEARLTDGRRMVLHQKGALFSSIEKQLDSVKKPKAKTKRQKELGEFKKTLSRSGAENLRNIALIVLESCFNPLFGSIRRDIELGRERIKPHHPSQSHVLMTFLLQFRRLYVDNLIKQPRQTKKDIIEQDMKRLTEMLKTFFRHEPERLQELKAITDTQDWGRLQQLSDSALSAHQHTVYEGKKADILLIQEEKLLQLEADYQKSVEAWDYDLISTAVEKTSVFQIIRYIRERVELKDKEWSSIRKALDCFQEMLVALNGMYKSPKEQYREASDNVQNNLYYEEGTLELFLDLVKGFKTQSPKYLMTLIRMNHILLKTLETYSQEKTFIAINKKHALRIRKKKTNTASKEADKDGAPQAENQDESVANQEKTMDGVQEGESQQPTQDQLETQDGPNDDQVSDEDELPSHTYKEHRFIFKDFEARYANEIVLATYCAFLENFAELNDTQLRWVAAMFYRMAINCGNTAVFYKASTLQLFHQILDSGLLDPKGDLVRFIYHLLRQFFKKLQEYPLLVIDVFAPKPRKICLELNIGRLEAEKADTEVSTKKEKRLMATELEVDPNRSEEEQIKIAVMALYDEDKGELVEWAVERLGPAHGSEIRGYGINETQLHILKDGIVQRELMTFRTESELAENPDLMHSVEGVEDIPVVASTPARQKSLRIEPRFRLLLKLIKFTRDDSGDDFQFKIPKDLPTDTMVHFQEIIESIEQDISEESASYDFQSLIKKINKPSSSRSQGGVGGSRVMAEKEPVVYHSAEYVVDSDDEGDAYFEDEWELRNRKAIEFSEAEKRHQEMVENNERIKAQKMEAAQAKLSALKGTTVSLADDGDDDDQDGDNQGNSDDDGGRPSTSPTPPPRRRAAVNLDSEDDSDNNGSDVPSRSPPKSDVGSDSDDYDGQPSQAIATLRRATSNAAALRRRVVDLDDSDEDEGEQQATQPLSRPSRISTQTNKRRIILEDSDDEDDEQHTTQGSPAKKKHAFEE</sequence>
<feature type="compositionally biased region" description="Acidic residues" evidence="5">
    <location>
        <begin position="1127"/>
        <end position="1136"/>
    </location>
</feature>
<feature type="compositionally biased region" description="Polar residues" evidence="5">
    <location>
        <begin position="681"/>
        <end position="696"/>
    </location>
</feature>
<organism evidence="7 8">
    <name type="scientific">Linnemannia gamsii</name>
    <dbReference type="NCBI Taxonomy" id="64522"/>
    <lineage>
        <taxon>Eukaryota</taxon>
        <taxon>Fungi</taxon>
        <taxon>Fungi incertae sedis</taxon>
        <taxon>Mucoromycota</taxon>
        <taxon>Mortierellomycotina</taxon>
        <taxon>Mortierellomycetes</taxon>
        <taxon>Mortierellales</taxon>
        <taxon>Mortierellaceae</taxon>
        <taxon>Linnemannia</taxon>
    </lineage>
</organism>
<evidence type="ECO:0000256" key="2">
    <source>
        <dbReference type="ARBA" id="ARBA00022880"/>
    </source>
</evidence>
<dbReference type="PANTHER" id="PTHR22940">
    <property type="entry name" value="TIMEOUT/TIMELESS-2"/>
    <property type="match status" value="1"/>
</dbReference>
<dbReference type="Proteomes" id="UP000823405">
    <property type="component" value="Unassembled WGS sequence"/>
</dbReference>
<comment type="caution">
    <text evidence="7">The sequence shown here is derived from an EMBL/GenBank/DDBJ whole genome shotgun (WGS) entry which is preliminary data.</text>
</comment>